<gene>
    <name evidence="1" type="ORF">TTAC_LOCUS4639</name>
</gene>
<accession>A0A0R3WV67</accession>
<proteinExistence type="predicted"/>
<reference evidence="1 2" key="2">
    <citation type="submission" date="2018-11" db="EMBL/GenBank/DDBJ databases">
        <authorList>
            <consortium name="Pathogen Informatics"/>
        </authorList>
    </citation>
    <scope>NUCLEOTIDE SEQUENCE [LARGE SCALE GENOMIC DNA]</scope>
</reference>
<protein>
    <submittedName>
        <fullName evidence="3">Secreted protein</fullName>
    </submittedName>
</protein>
<name>A0A0R3WV67_HYDTA</name>
<evidence type="ECO:0000313" key="2">
    <source>
        <dbReference type="Proteomes" id="UP000274429"/>
    </source>
</evidence>
<dbReference type="EMBL" id="UYWX01004944">
    <property type="protein sequence ID" value="VDM25340.1"/>
    <property type="molecule type" value="Genomic_DNA"/>
</dbReference>
<keyword evidence="2" id="KW-1185">Reference proteome</keyword>
<sequence length="121" mass="13600">YLHTCIARTNFGIADHQPTVGDENQPTFIDKFVWRAVARGSSSCCSQRAARVADCRKLSLDELSFHSKVIKTADSNRMIRLPFGDGVPAVHQRSSVPRSRRFLDIFTYLLLACCVQLPESE</sequence>
<dbReference type="Proteomes" id="UP000274429">
    <property type="component" value="Unassembled WGS sequence"/>
</dbReference>
<evidence type="ECO:0000313" key="3">
    <source>
        <dbReference type="WBParaSite" id="TTAC_0000465701-mRNA-1"/>
    </source>
</evidence>
<dbReference type="AlphaFoldDB" id="A0A0R3WV67"/>
<dbReference type="WBParaSite" id="TTAC_0000465701-mRNA-1">
    <property type="protein sequence ID" value="TTAC_0000465701-mRNA-1"/>
    <property type="gene ID" value="TTAC_0000465701"/>
</dbReference>
<evidence type="ECO:0000313" key="1">
    <source>
        <dbReference type="EMBL" id="VDM25340.1"/>
    </source>
</evidence>
<reference evidence="3" key="1">
    <citation type="submission" date="2017-02" db="UniProtKB">
        <authorList>
            <consortium name="WormBaseParasite"/>
        </authorList>
    </citation>
    <scope>IDENTIFICATION</scope>
</reference>
<organism evidence="3">
    <name type="scientific">Hydatigena taeniaeformis</name>
    <name type="common">Feline tapeworm</name>
    <name type="synonym">Taenia taeniaeformis</name>
    <dbReference type="NCBI Taxonomy" id="6205"/>
    <lineage>
        <taxon>Eukaryota</taxon>
        <taxon>Metazoa</taxon>
        <taxon>Spiralia</taxon>
        <taxon>Lophotrochozoa</taxon>
        <taxon>Platyhelminthes</taxon>
        <taxon>Cestoda</taxon>
        <taxon>Eucestoda</taxon>
        <taxon>Cyclophyllidea</taxon>
        <taxon>Taeniidae</taxon>
        <taxon>Hydatigera</taxon>
    </lineage>
</organism>